<evidence type="ECO:0000313" key="2">
    <source>
        <dbReference type="Proteomes" id="UP000564644"/>
    </source>
</evidence>
<accession>A0A7X0SPU7</accession>
<evidence type="ECO:0000313" key="1">
    <source>
        <dbReference type="EMBL" id="MBB6733864.1"/>
    </source>
</evidence>
<comment type="caution">
    <text evidence="1">The sequence shown here is derived from an EMBL/GenBank/DDBJ whole genome shotgun (WGS) entry which is preliminary data.</text>
</comment>
<name>A0A7X0SPU7_9BACL</name>
<proteinExistence type="predicted"/>
<dbReference type="RefSeq" id="WP_185131518.1">
    <property type="nucleotide sequence ID" value="NZ_JACJVO010000031.1"/>
</dbReference>
<dbReference type="AlphaFoldDB" id="A0A7X0SPU7"/>
<gene>
    <name evidence="1" type="ORF">H7C18_23345</name>
</gene>
<dbReference type="EMBL" id="JACJVO010000031">
    <property type="protein sequence ID" value="MBB6733864.1"/>
    <property type="molecule type" value="Genomic_DNA"/>
</dbReference>
<sequence length="120" mass="13074">MGSLKLSRGRSRTSIRRLVVFRFPVIFPGRTVVTGAFRTFDFLGGEVVVSQRPAAGSREIPRVNYQIVNAVTGLPVTNSVTLVGTRIEVLRFIVPAGTFRLRIRNIGLGAVTVSGTIITF</sequence>
<reference evidence="1 2" key="1">
    <citation type="submission" date="2020-08" db="EMBL/GenBank/DDBJ databases">
        <title>Cohnella phylogeny.</title>
        <authorList>
            <person name="Dunlap C."/>
        </authorList>
    </citation>
    <scope>NUCLEOTIDE SEQUENCE [LARGE SCALE GENOMIC DNA]</scope>
    <source>
        <strain evidence="1 2">CBP 2801</strain>
    </source>
</reference>
<organism evidence="1 2">
    <name type="scientific">Cohnella zeiphila</name>
    <dbReference type="NCBI Taxonomy" id="2761120"/>
    <lineage>
        <taxon>Bacteria</taxon>
        <taxon>Bacillati</taxon>
        <taxon>Bacillota</taxon>
        <taxon>Bacilli</taxon>
        <taxon>Bacillales</taxon>
        <taxon>Paenibacillaceae</taxon>
        <taxon>Cohnella</taxon>
    </lineage>
</organism>
<protein>
    <submittedName>
        <fullName evidence="1">Uncharacterized protein</fullName>
    </submittedName>
</protein>
<dbReference type="Proteomes" id="UP000564644">
    <property type="component" value="Unassembled WGS sequence"/>
</dbReference>
<keyword evidence="2" id="KW-1185">Reference proteome</keyword>